<feature type="transmembrane region" description="Helical" evidence="8">
    <location>
        <begin position="162"/>
        <end position="181"/>
    </location>
</feature>
<feature type="transmembrane region" description="Helical" evidence="8">
    <location>
        <begin position="320"/>
        <end position="340"/>
    </location>
</feature>
<feature type="binding site" evidence="7">
    <location>
        <position position="217"/>
    </location>
    <ligand>
        <name>Mg(2+)</name>
        <dbReference type="ChEBI" id="CHEBI:18420"/>
    </ligand>
</feature>
<proteinExistence type="predicted"/>
<comment type="cofactor">
    <cofactor evidence="7">
        <name>Mg(2+)</name>
        <dbReference type="ChEBI" id="CHEBI:18420"/>
    </cofactor>
</comment>
<dbReference type="EMBL" id="FOQE01000007">
    <property type="protein sequence ID" value="SFH62845.1"/>
    <property type="molecule type" value="Genomic_DNA"/>
</dbReference>
<dbReference type="GO" id="GO:0009103">
    <property type="term" value="P:lipopolysaccharide biosynthetic process"/>
    <property type="evidence" value="ECO:0007669"/>
    <property type="project" value="TreeGrafter"/>
</dbReference>
<feature type="transmembrane region" description="Helical" evidence="8">
    <location>
        <begin position="294"/>
        <end position="314"/>
    </location>
</feature>
<feature type="transmembrane region" description="Helical" evidence="8">
    <location>
        <begin position="103"/>
        <end position="119"/>
    </location>
</feature>
<dbReference type="Pfam" id="PF00953">
    <property type="entry name" value="Glycos_transf_4"/>
    <property type="match status" value="1"/>
</dbReference>
<keyword evidence="3 9" id="KW-0808">Transferase</keyword>
<protein>
    <submittedName>
        <fullName evidence="9">UDP-GlcNAc:undecaprenyl-phosphate GlcNAc-1-phosphate transferase</fullName>
    </submittedName>
</protein>
<name>A0A1I3BKM9_9LACT</name>
<feature type="transmembrane region" description="Helical" evidence="8">
    <location>
        <begin position="238"/>
        <end position="262"/>
    </location>
</feature>
<evidence type="ECO:0000256" key="8">
    <source>
        <dbReference type="SAM" id="Phobius"/>
    </source>
</evidence>
<dbReference type="PANTHER" id="PTHR22926:SF3">
    <property type="entry name" value="UNDECAPRENYL-PHOSPHATE ALPHA-N-ACETYLGLUCOSAMINYL 1-PHOSPHATE TRANSFERASE"/>
    <property type="match status" value="1"/>
</dbReference>
<dbReference type="AlphaFoldDB" id="A0A1I3BKM9"/>
<dbReference type="InterPro" id="IPR018480">
    <property type="entry name" value="PNAcMuramoyl-5peptid_Trfase_CS"/>
</dbReference>
<dbReference type="PANTHER" id="PTHR22926">
    <property type="entry name" value="PHOSPHO-N-ACETYLMURAMOYL-PENTAPEPTIDE-TRANSFERASE"/>
    <property type="match status" value="1"/>
</dbReference>
<evidence type="ECO:0000256" key="6">
    <source>
        <dbReference type="ARBA" id="ARBA00023136"/>
    </source>
</evidence>
<keyword evidence="7" id="KW-0460">Magnesium</keyword>
<dbReference type="PROSITE" id="PS01348">
    <property type="entry name" value="MRAY_2"/>
    <property type="match status" value="1"/>
</dbReference>
<dbReference type="GO" id="GO:0071555">
    <property type="term" value="P:cell wall organization"/>
    <property type="evidence" value="ECO:0007669"/>
    <property type="project" value="TreeGrafter"/>
</dbReference>
<feature type="transmembrane region" description="Helical" evidence="8">
    <location>
        <begin position="75"/>
        <end position="91"/>
    </location>
</feature>
<feature type="transmembrane region" description="Helical" evidence="8">
    <location>
        <begin position="213"/>
        <end position="232"/>
    </location>
</feature>
<sequence length="362" mass="40128">MYDMFRVLLTCIAAALFTLFLTPVIKKLAVRVKAVDNPNERRINKRPVPTLGGLAIFTSFFFSIFFLLPIPNEEIWPVFAASLVVILTGIIDDIKELTPKWKTVGVVIASLIIYYSSGIKLDMLNLPYLDPIYFGGFSLPLTIFWILAITNAVNLIDGLDGLATGVSIIALLTMGTIGYFFLTVDSIVVPIMIFVLVGSLAGFMPYNFFPASIFLGDTGALFIGFMISILSLQGLKNATLITFIIPIVILGIPITDTLYAIIRRKMNKQPIATADKLHIHHRLMSFGLTHRQTVLAIYCLAAIFSVIALLYPISTFWGSLLLTIGLLLGLELFVEIIGLTGPDRQPLLKRLKIFAKKLNRKR</sequence>
<feature type="transmembrane region" description="Helical" evidence="8">
    <location>
        <begin position="187"/>
        <end position="206"/>
    </location>
</feature>
<accession>A0A1I3BKM9</accession>
<evidence type="ECO:0000256" key="5">
    <source>
        <dbReference type="ARBA" id="ARBA00022989"/>
    </source>
</evidence>
<dbReference type="GO" id="GO:0005886">
    <property type="term" value="C:plasma membrane"/>
    <property type="evidence" value="ECO:0007669"/>
    <property type="project" value="UniProtKB-SubCell"/>
</dbReference>
<dbReference type="CDD" id="cd06853">
    <property type="entry name" value="GT_WecA_like"/>
    <property type="match status" value="1"/>
</dbReference>
<evidence type="ECO:0000313" key="10">
    <source>
        <dbReference type="Proteomes" id="UP000198668"/>
    </source>
</evidence>
<keyword evidence="10" id="KW-1185">Reference proteome</keyword>
<keyword evidence="7" id="KW-0479">Metal-binding</keyword>
<feature type="transmembrane region" description="Helical" evidence="8">
    <location>
        <begin position="6"/>
        <end position="25"/>
    </location>
</feature>
<evidence type="ECO:0000256" key="3">
    <source>
        <dbReference type="ARBA" id="ARBA00022679"/>
    </source>
</evidence>
<evidence type="ECO:0000256" key="7">
    <source>
        <dbReference type="PIRSR" id="PIRSR600715-1"/>
    </source>
</evidence>
<organism evidence="9 10">
    <name type="scientific">Pisciglobus halotolerans</name>
    <dbReference type="NCBI Taxonomy" id="745365"/>
    <lineage>
        <taxon>Bacteria</taxon>
        <taxon>Bacillati</taxon>
        <taxon>Bacillota</taxon>
        <taxon>Bacilli</taxon>
        <taxon>Lactobacillales</taxon>
        <taxon>Carnobacteriaceae</taxon>
    </lineage>
</organism>
<evidence type="ECO:0000256" key="1">
    <source>
        <dbReference type="ARBA" id="ARBA00004651"/>
    </source>
</evidence>
<evidence type="ECO:0000256" key="2">
    <source>
        <dbReference type="ARBA" id="ARBA00022475"/>
    </source>
</evidence>
<dbReference type="GO" id="GO:0046872">
    <property type="term" value="F:metal ion binding"/>
    <property type="evidence" value="ECO:0007669"/>
    <property type="project" value="UniProtKB-KW"/>
</dbReference>
<comment type="subcellular location">
    <subcellularLocation>
        <location evidence="1">Cell membrane</location>
        <topology evidence="1">Multi-pass membrane protein</topology>
    </subcellularLocation>
</comment>
<gene>
    <name evidence="9" type="ORF">SAMN04489868_10764</name>
</gene>
<dbReference type="GO" id="GO:0044038">
    <property type="term" value="P:cell wall macromolecule biosynthetic process"/>
    <property type="evidence" value="ECO:0007669"/>
    <property type="project" value="TreeGrafter"/>
</dbReference>
<keyword evidence="4 8" id="KW-0812">Transmembrane</keyword>
<evidence type="ECO:0000313" key="9">
    <source>
        <dbReference type="EMBL" id="SFH62845.1"/>
    </source>
</evidence>
<dbReference type="InterPro" id="IPR000715">
    <property type="entry name" value="Glycosyl_transferase_4"/>
</dbReference>
<keyword evidence="2" id="KW-1003">Cell membrane</keyword>
<feature type="transmembrane region" description="Helical" evidence="8">
    <location>
        <begin position="51"/>
        <end position="69"/>
    </location>
</feature>
<dbReference type="GO" id="GO:0016780">
    <property type="term" value="F:phosphotransferase activity, for other substituted phosphate groups"/>
    <property type="evidence" value="ECO:0007669"/>
    <property type="project" value="InterPro"/>
</dbReference>
<feature type="transmembrane region" description="Helical" evidence="8">
    <location>
        <begin position="131"/>
        <end position="150"/>
    </location>
</feature>
<keyword evidence="5 8" id="KW-1133">Transmembrane helix</keyword>
<feature type="binding site" evidence="7">
    <location>
        <position position="154"/>
    </location>
    <ligand>
        <name>Mg(2+)</name>
        <dbReference type="ChEBI" id="CHEBI:18420"/>
    </ligand>
</feature>
<dbReference type="Proteomes" id="UP000198668">
    <property type="component" value="Unassembled WGS sequence"/>
</dbReference>
<keyword evidence="6 8" id="KW-0472">Membrane</keyword>
<evidence type="ECO:0000256" key="4">
    <source>
        <dbReference type="ARBA" id="ARBA00022692"/>
    </source>
</evidence>
<reference evidence="9 10" key="1">
    <citation type="submission" date="2016-10" db="EMBL/GenBank/DDBJ databases">
        <authorList>
            <person name="de Groot N.N."/>
        </authorList>
    </citation>
    <scope>NUCLEOTIDE SEQUENCE [LARGE SCALE GENOMIC DNA]</scope>
    <source>
        <strain evidence="9 10">DSM 27630</strain>
    </source>
</reference>